<proteinExistence type="predicted"/>
<organism evidence="1 2">
    <name type="scientific">Siminovitchia thermophila</name>
    <dbReference type="NCBI Taxonomy" id="1245522"/>
    <lineage>
        <taxon>Bacteria</taxon>
        <taxon>Bacillati</taxon>
        <taxon>Bacillota</taxon>
        <taxon>Bacilli</taxon>
        <taxon>Bacillales</taxon>
        <taxon>Bacillaceae</taxon>
        <taxon>Siminovitchia</taxon>
    </lineage>
</organism>
<dbReference type="Gene3D" id="3.40.50.300">
    <property type="entry name" value="P-loop containing nucleotide triphosphate hydrolases"/>
    <property type="match status" value="1"/>
</dbReference>
<dbReference type="InterPro" id="IPR027417">
    <property type="entry name" value="P-loop_NTPase"/>
</dbReference>
<accession>A0ABS2R9D7</accession>
<gene>
    <name evidence="1" type="ORF">JOC94_003272</name>
</gene>
<comment type="caution">
    <text evidence="1">The sequence shown here is derived from an EMBL/GenBank/DDBJ whole genome shotgun (WGS) entry which is preliminary data.</text>
</comment>
<reference evidence="1 2" key="1">
    <citation type="submission" date="2021-01" db="EMBL/GenBank/DDBJ databases">
        <title>Genomic Encyclopedia of Type Strains, Phase IV (KMG-IV): sequencing the most valuable type-strain genomes for metagenomic binning, comparative biology and taxonomic classification.</title>
        <authorList>
            <person name="Goeker M."/>
        </authorList>
    </citation>
    <scope>NUCLEOTIDE SEQUENCE [LARGE SCALE GENOMIC DNA]</scope>
    <source>
        <strain evidence="1 2">DSM 105453</strain>
    </source>
</reference>
<evidence type="ECO:0000313" key="2">
    <source>
        <dbReference type="Proteomes" id="UP000823485"/>
    </source>
</evidence>
<name>A0ABS2R9D7_9BACI</name>
<evidence type="ECO:0000313" key="1">
    <source>
        <dbReference type="EMBL" id="MBM7716252.1"/>
    </source>
</evidence>
<keyword evidence="2" id="KW-1185">Reference proteome</keyword>
<dbReference type="EMBL" id="JAFBFH010000024">
    <property type="protein sequence ID" value="MBM7716252.1"/>
    <property type="molecule type" value="Genomic_DNA"/>
</dbReference>
<dbReference type="Proteomes" id="UP000823485">
    <property type="component" value="Unassembled WGS sequence"/>
</dbReference>
<protein>
    <submittedName>
        <fullName evidence="1">Excinuclease UvrABC ATPase subunit</fullName>
    </submittedName>
</protein>
<sequence length="48" mass="5237">MAEYQMMRLVGLQENHVKNVSLTIPKKKLTVFTGVSGSGSSIQSVRVS</sequence>